<evidence type="ECO:0000256" key="4">
    <source>
        <dbReference type="ARBA" id="ARBA00023033"/>
    </source>
</evidence>
<dbReference type="InterPro" id="IPR036661">
    <property type="entry name" value="Luciferase-like_sf"/>
</dbReference>
<keyword evidence="8" id="KW-1185">Reference proteome</keyword>
<accession>A0ABS7ADS3</accession>
<dbReference type="CDD" id="cd01095">
    <property type="entry name" value="Nitrilotriacetate_monoxgenase"/>
    <property type="match status" value="1"/>
</dbReference>
<dbReference type="EMBL" id="JAHYBZ010000005">
    <property type="protein sequence ID" value="MBW6399319.1"/>
    <property type="molecule type" value="Genomic_DNA"/>
</dbReference>
<evidence type="ECO:0000256" key="1">
    <source>
        <dbReference type="ARBA" id="ARBA00022630"/>
    </source>
</evidence>
<keyword evidence="4" id="KW-0503">Monooxygenase</keyword>
<dbReference type="Proteomes" id="UP001196565">
    <property type="component" value="Unassembled WGS sequence"/>
</dbReference>
<dbReference type="InterPro" id="IPR016215">
    <property type="entry name" value="NTA_MOA"/>
</dbReference>
<proteinExistence type="inferred from homology"/>
<dbReference type="NCBIfam" id="TIGR03860">
    <property type="entry name" value="FMN_nitrolo"/>
    <property type="match status" value="1"/>
</dbReference>
<dbReference type="Pfam" id="PF00296">
    <property type="entry name" value="Bac_luciferase"/>
    <property type="match status" value="1"/>
</dbReference>
<dbReference type="Gene3D" id="3.20.20.30">
    <property type="entry name" value="Luciferase-like domain"/>
    <property type="match status" value="1"/>
</dbReference>
<comment type="similarity">
    <text evidence="5">Belongs to the NtaA/SnaA/DszA monooxygenase family.</text>
</comment>
<dbReference type="PANTHER" id="PTHR30011:SF16">
    <property type="entry name" value="C2H2 FINGER DOMAIN TRANSCRIPTION FACTOR (EUROFUNG)-RELATED"/>
    <property type="match status" value="1"/>
</dbReference>
<organism evidence="7 8">
    <name type="scientific">Roseomonas alba</name>
    <dbReference type="NCBI Taxonomy" id="2846776"/>
    <lineage>
        <taxon>Bacteria</taxon>
        <taxon>Pseudomonadati</taxon>
        <taxon>Pseudomonadota</taxon>
        <taxon>Alphaproteobacteria</taxon>
        <taxon>Acetobacterales</taxon>
        <taxon>Roseomonadaceae</taxon>
        <taxon>Roseomonas</taxon>
    </lineage>
</organism>
<feature type="domain" description="Luciferase-like" evidence="6">
    <location>
        <begin position="28"/>
        <end position="380"/>
    </location>
</feature>
<evidence type="ECO:0000256" key="5">
    <source>
        <dbReference type="ARBA" id="ARBA00033748"/>
    </source>
</evidence>
<dbReference type="InterPro" id="IPR051260">
    <property type="entry name" value="Diverse_substr_monoxygenases"/>
</dbReference>
<protein>
    <submittedName>
        <fullName evidence="7">LLM class flavin-dependent oxidoreductase</fullName>
    </submittedName>
</protein>
<evidence type="ECO:0000256" key="3">
    <source>
        <dbReference type="ARBA" id="ARBA00023002"/>
    </source>
</evidence>
<keyword evidence="2" id="KW-0288">FMN</keyword>
<keyword evidence="3" id="KW-0560">Oxidoreductase</keyword>
<dbReference type="InterPro" id="IPR011251">
    <property type="entry name" value="Luciferase-like_dom"/>
</dbReference>
<evidence type="ECO:0000313" key="8">
    <source>
        <dbReference type="Proteomes" id="UP001196565"/>
    </source>
</evidence>
<evidence type="ECO:0000256" key="2">
    <source>
        <dbReference type="ARBA" id="ARBA00022643"/>
    </source>
</evidence>
<gene>
    <name evidence="7" type="ORF">KPL78_15770</name>
</gene>
<reference evidence="7 8" key="1">
    <citation type="submission" date="2021-07" db="EMBL/GenBank/DDBJ databases">
        <authorList>
            <person name="So Y."/>
        </authorList>
    </citation>
    <scope>NUCLEOTIDE SEQUENCE [LARGE SCALE GENOMIC DNA]</scope>
    <source>
        <strain evidence="7 8">HJA6</strain>
    </source>
</reference>
<evidence type="ECO:0000259" key="6">
    <source>
        <dbReference type="Pfam" id="PF00296"/>
    </source>
</evidence>
<sequence length="447" mass="48366">MSMPRQMHLGAFILGAGHHIAGWRMPGAEAGSENLDLIKRIARTAERGKFDLLFLADAVNTRPDMHPSMVLRLEPLTLLAALAMVTERIGLAATASTTYTEPYNLARYLGSIDHMSNGRCGWNIVTGAFADAAANFSRDRHPPHDERYAIAAEFVEVAKGLWDSCEDGILTMDKASGQFLDAGKMHALNHAGTYFKVKGPLNMSRPPQGYPVLIQAGASDAGRDLAGRIAEIVYAVHQDIEVARAFSSDLKRRAVGFGRSPDHIKIMPGICAIIGGTEAEAKAKLAELGECADPKVALQVLAERLGHDLTAFDLDAPVPDLPPSGVMRGHAETLTALARKENLTLRQLRNVVAASMGHRLMVGTPEQIADGLQEWFEAGAADGFNVMPPWFPGAFDDFVDHVVPILQKRGLFRQDYTGTTLRDHLGLPRPEHPLAHRVLVGSMAASG</sequence>
<dbReference type="PIRSF" id="PIRSF000337">
    <property type="entry name" value="NTA_MOA"/>
    <property type="match status" value="1"/>
</dbReference>
<name>A0ABS7ADS3_9PROT</name>
<dbReference type="PANTHER" id="PTHR30011">
    <property type="entry name" value="ALKANESULFONATE MONOOXYGENASE-RELATED"/>
    <property type="match status" value="1"/>
</dbReference>
<comment type="caution">
    <text evidence="7">The sequence shown here is derived from an EMBL/GenBank/DDBJ whole genome shotgun (WGS) entry which is preliminary data.</text>
</comment>
<dbReference type="SUPFAM" id="SSF51679">
    <property type="entry name" value="Bacterial luciferase-like"/>
    <property type="match status" value="1"/>
</dbReference>
<evidence type="ECO:0000313" key="7">
    <source>
        <dbReference type="EMBL" id="MBW6399319.1"/>
    </source>
</evidence>
<keyword evidence="1" id="KW-0285">Flavoprotein</keyword>